<dbReference type="AlphaFoldDB" id="A0A221W5Y8"/>
<accession>A0A221W5Y8</accession>
<name>A0A221W5Y8_9PSEU</name>
<keyword evidence="2" id="KW-1185">Reference proteome</keyword>
<dbReference type="Proteomes" id="UP000204221">
    <property type="component" value="Chromosome"/>
</dbReference>
<dbReference type="EMBL" id="CP022521">
    <property type="protein sequence ID" value="ASO21275.1"/>
    <property type="molecule type" value="Genomic_DNA"/>
</dbReference>
<sequence>MADETSGSKAVPAVDPAVDSTTTSTRPLAAAGAPLRLFGDAGGQACEGDECLIPASSDLSSGAADGPPTS</sequence>
<protein>
    <submittedName>
        <fullName evidence="1">Uncharacterized protein</fullName>
    </submittedName>
</protein>
<dbReference type="RefSeq" id="WP_157736907.1">
    <property type="nucleotide sequence ID" value="NZ_CP022521.1"/>
</dbReference>
<proteinExistence type="predicted"/>
<reference evidence="1 2" key="1">
    <citation type="submission" date="2017-07" db="EMBL/GenBank/DDBJ databases">
        <title>Complete genome sequence of Actinoalloteichus hoggarensis DSM 45943, type strain of Actinoalloteichus hoggarensis.</title>
        <authorList>
            <person name="Ruckert C."/>
            <person name="Nouioui I."/>
            <person name="Willmese J."/>
            <person name="van Wezel G."/>
            <person name="Klenk H.-P."/>
            <person name="Kalinowski J."/>
            <person name="Zotchev S.B."/>
        </authorList>
    </citation>
    <scope>NUCLEOTIDE SEQUENCE [LARGE SCALE GENOMIC DNA]</scope>
    <source>
        <strain evidence="1 2">DSM 45943</strain>
    </source>
</reference>
<gene>
    <name evidence="1" type="ORF">AHOG_18250</name>
</gene>
<evidence type="ECO:0000313" key="2">
    <source>
        <dbReference type="Proteomes" id="UP000204221"/>
    </source>
</evidence>
<evidence type="ECO:0000313" key="1">
    <source>
        <dbReference type="EMBL" id="ASO21275.1"/>
    </source>
</evidence>
<dbReference type="KEGG" id="ahg:AHOG_18250"/>
<organism evidence="1 2">
    <name type="scientific">Actinoalloteichus hoggarensis</name>
    <dbReference type="NCBI Taxonomy" id="1470176"/>
    <lineage>
        <taxon>Bacteria</taxon>
        <taxon>Bacillati</taxon>
        <taxon>Actinomycetota</taxon>
        <taxon>Actinomycetes</taxon>
        <taxon>Pseudonocardiales</taxon>
        <taxon>Pseudonocardiaceae</taxon>
        <taxon>Actinoalloteichus</taxon>
    </lineage>
</organism>